<dbReference type="Proteomes" id="UP000886070">
    <property type="component" value="Unassembled WGS sequence"/>
</dbReference>
<feature type="transmembrane region" description="Helical" evidence="5">
    <location>
        <begin position="86"/>
        <end position="107"/>
    </location>
</feature>
<feature type="domain" description="Cation/H+ exchanger transmembrane" evidence="6">
    <location>
        <begin position="15"/>
        <end position="385"/>
    </location>
</feature>
<comment type="caution">
    <text evidence="7">The sequence shown here is derived from an EMBL/GenBank/DDBJ whole genome shotgun (WGS) entry which is preliminary data.</text>
</comment>
<accession>A0A7V5HZF3</accession>
<name>A0A7V5HZF3_UNCAE</name>
<reference evidence="7" key="1">
    <citation type="journal article" date="2020" name="mSystems">
        <title>Genome- and Community-Level Interaction Insights into Carbon Utilization and Element Cycling Functions of Hydrothermarchaeota in Hydrothermal Sediment.</title>
        <authorList>
            <person name="Zhou Z."/>
            <person name="Liu Y."/>
            <person name="Xu W."/>
            <person name="Pan J."/>
            <person name="Luo Z.H."/>
            <person name="Li M."/>
        </authorList>
    </citation>
    <scope>NUCLEOTIDE SEQUENCE [LARGE SCALE GENOMIC DNA]</scope>
    <source>
        <strain evidence="7">HyVt-92</strain>
    </source>
</reference>
<protein>
    <submittedName>
        <fullName evidence="7">Cation:proton antiporter</fullName>
    </submittedName>
</protein>
<keyword evidence="4 5" id="KW-0472">Membrane</keyword>
<keyword evidence="2 5" id="KW-0812">Transmembrane</keyword>
<feature type="transmembrane region" description="Helical" evidence="5">
    <location>
        <begin position="113"/>
        <end position="134"/>
    </location>
</feature>
<dbReference type="InterPro" id="IPR038770">
    <property type="entry name" value="Na+/solute_symporter_sf"/>
</dbReference>
<evidence type="ECO:0000259" key="6">
    <source>
        <dbReference type="Pfam" id="PF00999"/>
    </source>
</evidence>
<dbReference type="Pfam" id="PF00999">
    <property type="entry name" value="Na_H_Exchanger"/>
    <property type="match status" value="1"/>
</dbReference>
<gene>
    <name evidence="7" type="ORF">ENL39_04635</name>
</gene>
<feature type="transmembrane region" description="Helical" evidence="5">
    <location>
        <begin position="193"/>
        <end position="213"/>
    </location>
</feature>
<organism evidence="7">
    <name type="scientific">Aerophobetes bacterium</name>
    <dbReference type="NCBI Taxonomy" id="2030807"/>
    <lineage>
        <taxon>Bacteria</taxon>
        <taxon>Candidatus Aerophobota</taxon>
    </lineage>
</organism>
<feature type="transmembrane region" description="Helical" evidence="5">
    <location>
        <begin position="290"/>
        <end position="308"/>
    </location>
</feature>
<dbReference type="InterPro" id="IPR006153">
    <property type="entry name" value="Cation/H_exchanger_TM"/>
</dbReference>
<evidence type="ECO:0000256" key="2">
    <source>
        <dbReference type="ARBA" id="ARBA00022692"/>
    </source>
</evidence>
<feature type="transmembrane region" description="Helical" evidence="5">
    <location>
        <begin position="361"/>
        <end position="381"/>
    </location>
</feature>
<comment type="subcellular location">
    <subcellularLocation>
        <location evidence="1">Membrane</location>
        <topology evidence="1">Multi-pass membrane protein</topology>
    </subcellularLocation>
</comment>
<evidence type="ECO:0000256" key="4">
    <source>
        <dbReference type="ARBA" id="ARBA00023136"/>
    </source>
</evidence>
<feature type="transmembrane region" description="Helical" evidence="5">
    <location>
        <begin position="219"/>
        <end position="244"/>
    </location>
</feature>
<evidence type="ECO:0000256" key="5">
    <source>
        <dbReference type="SAM" id="Phobius"/>
    </source>
</evidence>
<evidence type="ECO:0000256" key="1">
    <source>
        <dbReference type="ARBA" id="ARBA00004141"/>
    </source>
</evidence>
<dbReference type="PANTHER" id="PTHR43021:SF2">
    <property type="entry name" value="CATION_H+ EXCHANGER DOMAIN-CONTAINING PROTEIN"/>
    <property type="match status" value="1"/>
</dbReference>
<feature type="transmembrane region" description="Helical" evidence="5">
    <location>
        <begin position="265"/>
        <end position="284"/>
    </location>
</feature>
<feature type="transmembrane region" description="Helical" evidence="5">
    <location>
        <begin position="146"/>
        <end position="165"/>
    </location>
</feature>
<keyword evidence="3 5" id="KW-1133">Transmembrane helix</keyword>
<dbReference type="GO" id="GO:0015297">
    <property type="term" value="F:antiporter activity"/>
    <property type="evidence" value="ECO:0007669"/>
    <property type="project" value="InterPro"/>
</dbReference>
<evidence type="ECO:0000313" key="7">
    <source>
        <dbReference type="EMBL" id="HHF98753.1"/>
    </source>
</evidence>
<dbReference type="GO" id="GO:0016020">
    <property type="term" value="C:membrane"/>
    <property type="evidence" value="ECO:0007669"/>
    <property type="project" value="UniProtKB-SubCell"/>
</dbReference>
<feature type="transmembrane region" description="Helical" evidence="5">
    <location>
        <begin position="28"/>
        <end position="47"/>
    </location>
</feature>
<dbReference type="AlphaFoldDB" id="A0A7V5HZF3"/>
<evidence type="ECO:0000256" key="3">
    <source>
        <dbReference type="ARBA" id="ARBA00022989"/>
    </source>
</evidence>
<dbReference type="EMBL" id="DRTT01000130">
    <property type="protein sequence ID" value="HHF98753.1"/>
    <property type="molecule type" value="Genomic_DNA"/>
</dbReference>
<dbReference type="PANTHER" id="PTHR43021">
    <property type="entry name" value="NA(+)/H(+) ANTIPORTER-RELATED"/>
    <property type="match status" value="1"/>
</dbReference>
<proteinExistence type="predicted"/>
<feature type="transmembrane region" description="Helical" evidence="5">
    <location>
        <begin position="329"/>
        <end position="349"/>
    </location>
</feature>
<sequence length="399" mass="42128">MDIILAIGLASILGFVGGKLFSRVKIPAVTGWVIMGVLMGCSVAGVFSQEILSRTGIISDLALGFIAFSIGEELTLSNLRRLGKSVAVMVLCEAFGAFFLVTVSTLILTGKLYQALLLGAISSATAPAATVMVIQEVRAKGDLTTAILSIVAIDDAIALILYAFASSIAKLFISPGTSFSFLSVFLKPTEEILGALVLGFGIGVVISFSSRWIRSSVDFFVIVVSGILINIGISNSLGFSELLANMSLGMTIANFSPRHIRRISNIWGSSTVILYIMFFCLAGAHLNVKVISQIGILGLVYTGMRMVGKFLGASFGAKISGAPRVVQEYVGLSLFPQVGVALALAVVVGRDFGAYGPEGRYLATLVINLLLFTTVITEIIGPYLTRWSLIKAGEASKTS</sequence>
<dbReference type="Gene3D" id="1.20.1530.20">
    <property type="match status" value="1"/>
</dbReference>
<dbReference type="GO" id="GO:1902600">
    <property type="term" value="P:proton transmembrane transport"/>
    <property type="evidence" value="ECO:0007669"/>
    <property type="project" value="InterPro"/>
</dbReference>